<dbReference type="GO" id="GO:0000978">
    <property type="term" value="F:RNA polymerase II cis-regulatory region sequence-specific DNA binding"/>
    <property type="evidence" value="ECO:0007669"/>
    <property type="project" value="TreeGrafter"/>
</dbReference>
<reference evidence="8 9" key="1">
    <citation type="journal article" date="2019" name="Sci. Rep.">
        <title>A high-quality genome of Eragrostis curvula grass provides insights into Poaceae evolution and supports new strategies to enhance forage quality.</title>
        <authorList>
            <person name="Carballo J."/>
            <person name="Santos B.A.C.M."/>
            <person name="Zappacosta D."/>
            <person name="Garbus I."/>
            <person name="Selva J.P."/>
            <person name="Gallo C.A."/>
            <person name="Diaz A."/>
            <person name="Albertini E."/>
            <person name="Caccamo M."/>
            <person name="Echenique V."/>
        </authorList>
    </citation>
    <scope>NUCLEOTIDE SEQUENCE [LARGE SCALE GENOMIC DNA]</scope>
    <source>
        <strain evidence="9">cv. Victoria</strain>
        <tissue evidence="8">Leaf</tissue>
    </source>
</reference>
<dbReference type="Pfam" id="PF00249">
    <property type="entry name" value="Myb_DNA-binding"/>
    <property type="match status" value="4"/>
</dbReference>
<dbReference type="InterPro" id="IPR017930">
    <property type="entry name" value="Myb_dom"/>
</dbReference>
<dbReference type="SUPFAM" id="SSF46689">
    <property type="entry name" value="Homeodomain-like"/>
    <property type="match status" value="3"/>
</dbReference>
<dbReference type="GO" id="GO:0042796">
    <property type="term" value="P:snRNA transcription by RNA polymerase III"/>
    <property type="evidence" value="ECO:0007669"/>
    <property type="project" value="TreeGrafter"/>
</dbReference>
<evidence type="ECO:0000313" key="9">
    <source>
        <dbReference type="Proteomes" id="UP000324897"/>
    </source>
</evidence>
<feature type="domain" description="HTH myb-type" evidence="7">
    <location>
        <begin position="586"/>
        <end position="632"/>
    </location>
</feature>
<evidence type="ECO:0000259" key="6">
    <source>
        <dbReference type="PROSITE" id="PS50090"/>
    </source>
</evidence>
<dbReference type="OrthoDB" id="2143914at2759"/>
<dbReference type="SMART" id="SM00717">
    <property type="entry name" value="SANT"/>
    <property type="match status" value="5"/>
</dbReference>
<proteinExistence type="predicted"/>
<feature type="region of interest" description="Disordered" evidence="5">
    <location>
        <begin position="1129"/>
        <end position="1154"/>
    </location>
</feature>
<dbReference type="Gene3D" id="1.10.10.60">
    <property type="entry name" value="Homeodomain-like"/>
    <property type="match status" value="5"/>
</dbReference>
<feature type="domain" description="HTH myb-type" evidence="7">
    <location>
        <begin position="528"/>
        <end position="583"/>
    </location>
</feature>
<evidence type="ECO:0000256" key="3">
    <source>
        <dbReference type="ARBA" id="ARBA00023163"/>
    </source>
</evidence>
<keyword evidence="4" id="KW-0539">Nucleus</keyword>
<keyword evidence="2" id="KW-0238">DNA-binding</keyword>
<evidence type="ECO:0008006" key="10">
    <source>
        <dbReference type="Google" id="ProtNLM"/>
    </source>
</evidence>
<gene>
    <name evidence="8" type="ORF">EJB05_14589</name>
</gene>
<evidence type="ECO:0000256" key="4">
    <source>
        <dbReference type="ARBA" id="ARBA00023242"/>
    </source>
</evidence>
<dbReference type="Gramene" id="TVU41095">
    <property type="protein sequence ID" value="TVU41095"/>
    <property type="gene ID" value="EJB05_14589"/>
</dbReference>
<protein>
    <recommendedName>
        <fullName evidence="10">Myb transcription factor</fullName>
    </recommendedName>
</protein>
<feature type="region of interest" description="Disordered" evidence="5">
    <location>
        <begin position="882"/>
        <end position="927"/>
    </location>
</feature>
<dbReference type="GO" id="GO:0042795">
    <property type="term" value="P:snRNA transcription by RNA polymerase II"/>
    <property type="evidence" value="ECO:0007669"/>
    <property type="project" value="TreeGrafter"/>
</dbReference>
<feature type="region of interest" description="Disordered" evidence="5">
    <location>
        <begin position="1043"/>
        <end position="1101"/>
    </location>
</feature>
<feature type="non-terminal residue" evidence="8">
    <location>
        <position position="1"/>
    </location>
</feature>
<dbReference type="Proteomes" id="UP000324897">
    <property type="component" value="Chromosome 4"/>
</dbReference>
<dbReference type="PANTHER" id="PTHR46621:SF1">
    <property type="entry name" value="SNRNA-ACTIVATING PROTEIN COMPLEX SUBUNIT 4"/>
    <property type="match status" value="1"/>
</dbReference>
<dbReference type="InterPro" id="IPR051575">
    <property type="entry name" value="Myb-like_DNA-bd"/>
</dbReference>
<organism evidence="8 9">
    <name type="scientific">Eragrostis curvula</name>
    <name type="common">weeping love grass</name>
    <dbReference type="NCBI Taxonomy" id="38414"/>
    <lineage>
        <taxon>Eukaryota</taxon>
        <taxon>Viridiplantae</taxon>
        <taxon>Streptophyta</taxon>
        <taxon>Embryophyta</taxon>
        <taxon>Tracheophyta</taxon>
        <taxon>Spermatophyta</taxon>
        <taxon>Magnoliopsida</taxon>
        <taxon>Liliopsida</taxon>
        <taxon>Poales</taxon>
        <taxon>Poaceae</taxon>
        <taxon>PACMAD clade</taxon>
        <taxon>Chloridoideae</taxon>
        <taxon>Eragrostideae</taxon>
        <taxon>Eragrostidinae</taxon>
        <taxon>Eragrostis</taxon>
    </lineage>
</organism>
<feature type="region of interest" description="Disordered" evidence="5">
    <location>
        <begin position="729"/>
        <end position="773"/>
    </location>
</feature>
<name>A0A5J9VZL4_9POAL</name>
<keyword evidence="9" id="KW-1185">Reference proteome</keyword>
<feature type="domain" description="Myb-like" evidence="6">
    <location>
        <begin position="581"/>
        <end position="632"/>
    </location>
</feature>
<feature type="region of interest" description="Disordered" evidence="5">
    <location>
        <begin position="135"/>
        <end position="154"/>
    </location>
</feature>
<evidence type="ECO:0000313" key="8">
    <source>
        <dbReference type="EMBL" id="TVU41095.1"/>
    </source>
</evidence>
<dbReference type="InterPro" id="IPR001005">
    <property type="entry name" value="SANT/Myb"/>
</dbReference>
<keyword evidence="3" id="KW-0804">Transcription</keyword>
<evidence type="ECO:0000259" key="7">
    <source>
        <dbReference type="PROSITE" id="PS51294"/>
    </source>
</evidence>
<feature type="domain" description="Myb-like" evidence="6">
    <location>
        <begin position="475"/>
        <end position="527"/>
    </location>
</feature>
<accession>A0A5J9VZL4</accession>
<feature type="domain" description="HTH myb-type" evidence="7">
    <location>
        <begin position="633"/>
        <end position="687"/>
    </location>
</feature>
<dbReference type="InterPro" id="IPR009057">
    <property type="entry name" value="Homeodomain-like_sf"/>
</dbReference>
<feature type="compositionally biased region" description="Polar residues" evidence="5">
    <location>
        <begin position="740"/>
        <end position="756"/>
    </location>
</feature>
<sequence>KILRRCRFPPGARAAVFPVPFPVSRKDSNPTHRLRELAIFTQALARRRRHSIPHHLPGVEKNLVPYRAPPVSATAMDYYSDDSDPDLDADLQEDLDALRRSCILSGADPDAAVAQLSAASCSYYLGPSTPAASVSAAAPAAHDDSSDDDEEDEDLALVRSIRESLRLNKASPDDAGCRASFSEPRPICVWPPSDTDDDDEEDLETLRAIQRRFSHYQSGTSASSPENLKPEASLGARTECFANEPDEEFTAQKESVKGLNRTGFPKAALLLVDALKKNRACQKLIRRKMINIEAKIEENKDLRDRVKCLMGYQLSCRKSVGKFLCQKEDPRVRLITSMKQTAQGAKNKPKKMPALFLGPAENLHVSKYKMVLKQFPMSLQKRPWLDAEKDKLARGIKQQYQETLILDSMNNGSAIGDFNAVDMAYALTNAASNFDVTPESLRSVLPLINWDKIAAMYLPGRSGAECESRWLNCDDPLINHNAWTVEEEKRLLFIVQEKGMCNWINIAATLGTQRTPFQCLARYQRSLNPHIINKAWTKEEDLQLKAAVETFGDNNWQLVSTSLDGRTGSQCSNRWRKTLHPERTGRGRWSLDEDKCLMVAVKLFRSGSWNRISQFVPGRTQSQCRERWKDVLDPSLDHGEWRPEEDSKLLDAVSKLGTKWSKVAKLIPNRSDNMCLSRWRRLCQDKLPALQATNQIKKTIFQSNFVDREKERPAIGPGDLITLVHSQSDRHDENTIRGGSKNQTEEIVTVSDGLNNSSRGRIRSRKKKSTPENTVGVQEIMRGYVSVDNEAVSTELRGIIGTDIEAGENGMREPVSGGEEGVVKKRRRNNSVGNERAVRKRRGLDSVGNEGVVRKRMRGSVPMDNEAVPMELRGSISTDIAAGENGTREPVSVGEEGVVKKRARRTNSVGNEGAVRKRRGSKSVGKEQVVRNRMRGSIPMNNEVVPTESRGIICTDIEAVENGMTDPVSVGEEGVVKKRTRRTNTVGKEGVFTKMSGLNSVGNEGGARKRMRRSIPMDNEAVPTEFRGIISTDIEAGENGMREPVSVGEEGVVKKRTRRTKSVANEGAVRKTRDSVSIENNGAVTRKKRASSRKSAENSSVADGTAIAIPGLDLPSVPSEEIILEAENLNKGRKKSTPRPKQINMAEGDANKHSTSVRLATCLSFARMNGTNRSKT</sequence>
<comment type="caution">
    <text evidence="8">The sequence shown here is derived from an EMBL/GenBank/DDBJ whole genome shotgun (WGS) entry which is preliminary data.</text>
</comment>
<evidence type="ECO:0000256" key="2">
    <source>
        <dbReference type="ARBA" id="ARBA00023125"/>
    </source>
</evidence>
<evidence type="ECO:0000256" key="5">
    <source>
        <dbReference type="SAM" id="MobiDB-lite"/>
    </source>
</evidence>
<dbReference type="EMBL" id="RWGY01000007">
    <property type="protein sequence ID" value="TVU41095.1"/>
    <property type="molecule type" value="Genomic_DNA"/>
</dbReference>
<feature type="domain" description="Myb-like" evidence="6">
    <location>
        <begin position="633"/>
        <end position="683"/>
    </location>
</feature>
<dbReference type="PROSITE" id="PS51294">
    <property type="entry name" value="HTH_MYB"/>
    <property type="match status" value="3"/>
</dbReference>
<dbReference type="AlphaFoldDB" id="A0A5J9VZL4"/>
<dbReference type="GO" id="GO:0019185">
    <property type="term" value="C:snRNA-activating protein complex"/>
    <property type="evidence" value="ECO:0007669"/>
    <property type="project" value="TreeGrafter"/>
</dbReference>
<evidence type="ECO:0000256" key="1">
    <source>
        <dbReference type="ARBA" id="ARBA00023015"/>
    </source>
</evidence>
<dbReference type="PROSITE" id="PS50090">
    <property type="entry name" value="MYB_LIKE"/>
    <property type="match status" value="4"/>
</dbReference>
<dbReference type="PANTHER" id="PTHR46621">
    <property type="entry name" value="SNRNA-ACTIVATING PROTEIN COMPLEX SUBUNIT 4"/>
    <property type="match status" value="1"/>
</dbReference>
<feature type="compositionally biased region" description="Acidic residues" evidence="5">
    <location>
        <begin position="145"/>
        <end position="154"/>
    </location>
</feature>
<keyword evidence="1" id="KW-0805">Transcription regulation</keyword>
<feature type="domain" description="Myb-like" evidence="6">
    <location>
        <begin position="528"/>
        <end position="579"/>
    </location>
</feature>
<dbReference type="CDD" id="cd00167">
    <property type="entry name" value="SANT"/>
    <property type="match status" value="4"/>
</dbReference>
<dbReference type="GO" id="GO:0001006">
    <property type="term" value="F:RNA polymerase III type 3 promoter sequence-specific DNA binding"/>
    <property type="evidence" value="ECO:0007669"/>
    <property type="project" value="TreeGrafter"/>
</dbReference>